<dbReference type="InterPro" id="IPR015946">
    <property type="entry name" value="KH_dom-like_a/b"/>
</dbReference>
<organism evidence="1 2">
    <name type="scientific">Ferruginibacter yonginensis</name>
    <dbReference type="NCBI Taxonomy" id="1310416"/>
    <lineage>
        <taxon>Bacteria</taxon>
        <taxon>Pseudomonadati</taxon>
        <taxon>Bacteroidota</taxon>
        <taxon>Chitinophagia</taxon>
        <taxon>Chitinophagales</taxon>
        <taxon>Chitinophagaceae</taxon>
        <taxon>Ferruginibacter</taxon>
    </lineage>
</organism>
<dbReference type="SUPFAM" id="SSF82784">
    <property type="entry name" value="OsmC-like"/>
    <property type="match status" value="1"/>
</dbReference>
<sequence>MTASVIYKGSLRCEATHLQSNSVIETDAPSDNRGKGERFSPTDLLCVSLATCIVTTMGIKAMDMNIDLLTTRMEVTKYMLAEPRRVGKVEVALYMPASLQIDEKDKLILQRVGDNCPVTKSVHPDMEVMIHYNWAS</sequence>
<proteinExistence type="predicted"/>
<reference evidence="2" key="1">
    <citation type="journal article" date="2019" name="Int. J. Syst. Evol. Microbiol.">
        <title>The Global Catalogue of Microorganisms (GCM) 10K type strain sequencing project: providing services to taxonomists for standard genome sequencing and annotation.</title>
        <authorList>
            <consortium name="The Broad Institute Genomics Platform"/>
            <consortium name="The Broad Institute Genome Sequencing Center for Infectious Disease"/>
            <person name="Wu L."/>
            <person name="Ma J."/>
        </authorList>
    </citation>
    <scope>NUCLEOTIDE SEQUENCE [LARGE SCALE GENOMIC DNA]</scope>
    <source>
        <strain evidence="2">CECT 8289</strain>
    </source>
</reference>
<dbReference type="InterPro" id="IPR003718">
    <property type="entry name" value="OsmC/Ohr_fam"/>
</dbReference>
<evidence type="ECO:0000313" key="2">
    <source>
        <dbReference type="Proteomes" id="UP001595907"/>
    </source>
</evidence>
<dbReference type="Proteomes" id="UP001595907">
    <property type="component" value="Unassembled WGS sequence"/>
</dbReference>
<comment type="caution">
    <text evidence="1">The sequence shown here is derived from an EMBL/GenBank/DDBJ whole genome shotgun (WGS) entry which is preliminary data.</text>
</comment>
<evidence type="ECO:0000313" key="1">
    <source>
        <dbReference type="EMBL" id="MFC4261522.1"/>
    </source>
</evidence>
<protein>
    <submittedName>
        <fullName evidence="1">OsmC family protein</fullName>
        <ecNumber evidence="1">1.11.1.-</ecNumber>
    </submittedName>
</protein>
<dbReference type="Pfam" id="PF02566">
    <property type="entry name" value="OsmC"/>
    <property type="match status" value="1"/>
</dbReference>
<accession>A0ABV8QMI4</accession>
<gene>
    <name evidence="1" type="ORF">ACFOWM_01410</name>
</gene>
<dbReference type="EMBL" id="JBHSCZ010000001">
    <property type="protein sequence ID" value="MFC4261522.1"/>
    <property type="molecule type" value="Genomic_DNA"/>
</dbReference>
<dbReference type="RefSeq" id="WP_379706020.1">
    <property type="nucleotide sequence ID" value="NZ_JBHSCZ010000001.1"/>
</dbReference>
<dbReference type="GO" id="GO:0004601">
    <property type="term" value="F:peroxidase activity"/>
    <property type="evidence" value="ECO:0007669"/>
    <property type="project" value="UniProtKB-KW"/>
</dbReference>
<dbReference type="EC" id="1.11.1.-" evidence="1"/>
<keyword evidence="2" id="KW-1185">Reference proteome</keyword>
<keyword evidence="1" id="KW-0575">Peroxidase</keyword>
<dbReference type="InterPro" id="IPR036102">
    <property type="entry name" value="OsmC/Ohrsf"/>
</dbReference>
<name>A0ABV8QMI4_9BACT</name>
<keyword evidence="1" id="KW-0560">Oxidoreductase</keyword>
<dbReference type="PANTHER" id="PTHR39624">
    <property type="entry name" value="PROTEIN INVOLVED IN RIMO-MEDIATED BETA-METHYLTHIOLATION OF RIBOSOMAL PROTEIN S12 YCAO"/>
    <property type="match status" value="1"/>
</dbReference>
<dbReference type="PANTHER" id="PTHR39624:SF2">
    <property type="entry name" value="OSMC-LIKE PROTEIN"/>
    <property type="match status" value="1"/>
</dbReference>
<dbReference type="Gene3D" id="3.30.300.20">
    <property type="match status" value="1"/>
</dbReference>